<dbReference type="EMBL" id="JBBYHR010000003">
    <property type="protein sequence ID" value="MEL1244034.1"/>
    <property type="molecule type" value="Genomic_DNA"/>
</dbReference>
<dbReference type="SUPFAM" id="SSF52172">
    <property type="entry name" value="CheY-like"/>
    <property type="match status" value="1"/>
</dbReference>
<sequence length="229" mass="25812">MNTPARKNLNILIVDDHPMTVNGYINVLSDEDFEGYNLIFTKALDCEQAYNLITSAEGTGNPFDIAYLDLSLPPYADKNIFSGLDLGRLIRDVLPNCTIIILTMHSEASLIDRLIKEINPQGILCKSDIDIDEFLNAFKIIFSGDTYLSSKIVKSLKDKVFDNYNLDSYDRQILMRLNEGIQTANIPNYIPLSLSAIEERKARMKNMLLQGRGGDEQELIEAIKKMGIL</sequence>
<evidence type="ECO:0000256" key="1">
    <source>
        <dbReference type="PROSITE-ProRule" id="PRU00169"/>
    </source>
</evidence>
<dbReference type="Gene3D" id="3.40.50.2300">
    <property type="match status" value="1"/>
</dbReference>
<accession>A0ABU9HV94</accession>
<dbReference type="PROSITE" id="PS50110">
    <property type="entry name" value="RESPONSE_REGULATORY"/>
    <property type="match status" value="1"/>
</dbReference>
<dbReference type="CDD" id="cd17535">
    <property type="entry name" value="REC_NarL-like"/>
    <property type="match status" value="1"/>
</dbReference>
<dbReference type="InterPro" id="IPR058245">
    <property type="entry name" value="NreC/VraR/RcsB-like_REC"/>
</dbReference>
<dbReference type="SMART" id="SM00448">
    <property type="entry name" value="REC"/>
    <property type="match status" value="1"/>
</dbReference>
<proteinExistence type="predicted"/>
<name>A0ABU9HV94_9FLAO</name>
<gene>
    <name evidence="3" type="ORF">AAEO56_07165</name>
</gene>
<dbReference type="InterPro" id="IPR051015">
    <property type="entry name" value="EvgA-like"/>
</dbReference>
<dbReference type="PANTHER" id="PTHR45566">
    <property type="entry name" value="HTH-TYPE TRANSCRIPTIONAL REGULATOR YHJB-RELATED"/>
    <property type="match status" value="1"/>
</dbReference>
<keyword evidence="4" id="KW-1185">Reference proteome</keyword>
<dbReference type="InterPro" id="IPR001789">
    <property type="entry name" value="Sig_transdc_resp-reg_receiver"/>
</dbReference>
<comment type="caution">
    <text evidence="3">The sequence shown here is derived from an EMBL/GenBank/DDBJ whole genome shotgun (WGS) entry which is preliminary data.</text>
</comment>
<organism evidence="3 4">
    <name type="scientific">Flavobacterium arundinis</name>
    <dbReference type="NCBI Taxonomy" id="3139143"/>
    <lineage>
        <taxon>Bacteria</taxon>
        <taxon>Pseudomonadati</taxon>
        <taxon>Bacteroidota</taxon>
        <taxon>Flavobacteriia</taxon>
        <taxon>Flavobacteriales</taxon>
        <taxon>Flavobacteriaceae</taxon>
        <taxon>Flavobacterium</taxon>
    </lineage>
</organism>
<protein>
    <submittedName>
        <fullName evidence="3">Response regulator</fullName>
    </submittedName>
</protein>
<dbReference type="PANTHER" id="PTHR45566:SF1">
    <property type="entry name" value="HTH-TYPE TRANSCRIPTIONAL REGULATOR YHJB-RELATED"/>
    <property type="match status" value="1"/>
</dbReference>
<dbReference type="InterPro" id="IPR011006">
    <property type="entry name" value="CheY-like_superfamily"/>
</dbReference>
<feature type="domain" description="Response regulatory" evidence="2">
    <location>
        <begin position="10"/>
        <end position="141"/>
    </location>
</feature>
<evidence type="ECO:0000259" key="2">
    <source>
        <dbReference type="PROSITE" id="PS50110"/>
    </source>
</evidence>
<keyword evidence="1" id="KW-0597">Phosphoprotein</keyword>
<reference evidence="3 4" key="1">
    <citation type="submission" date="2024-04" db="EMBL/GenBank/DDBJ databases">
        <title>Flavobacterium sp. DGU11 16S ribosomal RNA gene Genome sequencing and assembly.</title>
        <authorList>
            <person name="Park S."/>
        </authorList>
    </citation>
    <scope>NUCLEOTIDE SEQUENCE [LARGE SCALE GENOMIC DNA]</scope>
    <source>
        <strain evidence="3 4">DGU11</strain>
    </source>
</reference>
<evidence type="ECO:0000313" key="4">
    <source>
        <dbReference type="Proteomes" id="UP001464555"/>
    </source>
</evidence>
<evidence type="ECO:0000313" key="3">
    <source>
        <dbReference type="EMBL" id="MEL1244034.1"/>
    </source>
</evidence>
<dbReference type="RefSeq" id="WP_341696346.1">
    <property type="nucleotide sequence ID" value="NZ_JBBYHR010000003.1"/>
</dbReference>
<dbReference type="Pfam" id="PF00072">
    <property type="entry name" value="Response_reg"/>
    <property type="match status" value="1"/>
</dbReference>
<dbReference type="Proteomes" id="UP001464555">
    <property type="component" value="Unassembled WGS sequence"/>
</dbReference>
<feature type="modified residue" description="4-aspartylphosphate" evidence="1">
    <location>
        <position position="69"/>
    </location>
</feature>